<keyword evidence="2 4" id="KW-0560">Oxidoreductase</keyword>
<evidence type="ECO:0000313" key="5">
    <source>
        <dbReference type="Proteomes" id="UP000027604"/>
    </source>
</evidence>
<dbReference type="InterPro" id="IPR005255">
    <property type="entry name" value="PdxA_fam"/>
</dbReference>
<gene>
    <name evidence="4" type="primary">pdxA</name>
    <name evidence="4" type="ORF">GJA_1865</name>
</gene>
<keyword evidence="1" id="KW-0479">Metal-binding</keyword>
<evidence type="ECO:0000256" key="1">
    <source>
        <dbReference type="ARBA" id="ARBA00022723"/>
    </source>
</evidence>
<dbReference type="HOGENOM" id="CLU_040168_1_0_4"/>
<evidence type="ECO:0000256" key="2">
    <source>
        <dbReference type="ARBA" id="ARBA00023002"/>
    </source>
</evidence>
<dbReference type="Proteomes" id="UP000027604">
    <property type="component" value="Chromosome I"/>
</dbReference>
<organism evidence="4 5">
    <name type="scientific">Janthinobacterium agaricidamnosum NBRC 102515 = DSM 9628</name>
    <dbReference type="NCBI Taxonomy" id="1349767"/>
    <lineage>
        <taxon>Bacteria</taxon>
        <taxon>Pseudomonadati</taxon>
        <taxon>Pseudomonadota</taxon>
        <taxon>Betaproteobacteria</taxon>
        <taxon>Burkholderiales</taxon>
        <taxon>Oxalobacteraceae</taxon>
        <taxon>Janthinobacterium</taxon>
    </lineage>
</organism>
<dbReference type="OrthoDB" id="9801783at2"/>
<dbReference type="RefSeq" id="WP_038491038.1">
    <property type="nucleotide sequence ID" value="NZ_BCTH01000004.1"/>
</dbReference>
<name>W0V3Q5_9BURK</name>
<proteinExistence type="predicted"/>
<dbReference type="eggNOG" id="COG1995">
    <property type="taxonomic scope" value="Bacteria"/>
</dbReference>
<dbReference type="Pfam" id="PF04166">
    <property type="entry name" value="PdxA"/>
    <property type="match status" value="1"/>
</dbReference>
<dbReference type="NCBIfam" id="TIGR00557">
    <property type="entry name" value="pdxA"/>
    <property type="match status" value="1"/>
</dbReference>
<dbReference type="GO" id="GO:0046872">
    <property type="term" value="F:metal ion binding"/>
    <property type="evidence" value="ECO:0007669"/>
    <property type="project" value="UniProtKB-KW"/>
</dbReference>
<sequence length="326" mass="34682">MKLIAVTMGDATGIGPEIVVKTFADVGFIKSHATFVIGDAGVLRRQTAALGLPLDIVTVSAINQIAPRPGVLEVLNTSDLPRDLPQGKISALAGKAAFDAIRTAIEFAIRKEIAGICTAPIHKEALAAAQVPYPGHTEMLAELSGTRDYAMMLVNPTLRTILVTVHCALSEAIARLSIENELRIIRLAHRTLRDLGIDRPRIAVAGLNPHAGEGGLFGREDIDIIEPAIQAARTEGIDASGPWPGDTVFMNARRGKFDIVVAQYHDQGLIPVKLAGMEDGVNITVGLPFVRTSPDHGTAFDIAGQGIADPSSLKIALETAHRFIRP</sequence>
<dbReference type="EMBL" id="HG322949">
    <property type="protein sequence ID" value="CDG82501.1"/>
    <property type="molecule type" value="Genomic_DNA"/>
</dbReference>
<dbReference type="SUPFAM" id="SSF53659">
    <property type="entry name" value="Isocitrate/Isopropylmalate dehydrogenase-like"/>
    <property type="match status" value="1"/>
</dbReference>
<keyword evidence="5" id="KW-1185">Reference proteome</keyword>
<dbReference type="Gene3D" id="3.40.718.10">
    <property type="entry name" value="Isopropylmalate Dehydrogenase"/>
    <property type="match status" value="1"/>
</dbReference>
<accession>W0V3Q5</accession>
<dbReference type="AlphaFoldDB" id="W0V3Q5"/>
<reference evidence="4 5" key="1">
    <citation type="journal article" date="2015" name="Genome Announc.">
        <title>Genome Sequence of Mushroom Soft-Rot Pathogen Janthinobacterium agaricidamnosum.</title>
        <authorList>
            <person name="Graupner K."/>
            <person name="Lackner G."/>
            <person name="Hertweck C."/>
        </authorList>
    </citation>
    <scope>NUCLEOTIDE SEQUENCE [LARGE SCALE GENOMIC DNA]</scope>
    <source>
        <strain evidence="5">NBRC 102515 / DSM 9628</strain>
    </source>
</reference>
<evidence type="ECO:0000256" key="3">
    <source>
        <dbReference type="ARBA" id="ARBA00023027"/>
    </source>
</evidence>
<dbReference type="PANTHER" id="PTHR30004:SF6">
    <property type="entry name" value="D-THREONATE 4-PHOSPHATE DEHYDROGENASE"/>
    <property type="match status" value="1"/>
</dbReference>
<protein>
    <submittedName>
        <fullName evidence="4">4-hydroxythreonine-4-phosphate dehydrogenase</fullName>
        <ecNumber evidence="4">1.1.1.262</ecNumber>
    </submittedName>
</protein>
<dbReference type="GO" id="GO:0050570">
    <property type="term" value="F:4-hydroxythreonine-4-phosphate dehydrogenase activity"/>
    <property type="evidence" value="ECO:0007669"/>
    <property type="project" value="UniProtKB-EC"/>
</dbReference>
<dbReference type="STRING" id="1349767.GJA_1865"/>
<dbReference type="GO" id="GO:0051287">
    <property type="term" value="F:NAD binding"/>
    <property type="evidence" value="ECO:0007669"/>
    <property type="project" value="InterPro"/>
</dbReference>
<dbReference type="PATRIC" id="fig|1349767.4.peg.3636"/>
<dbReference type="KEGG" id="jag:GJA_1865"/>
<dbReference type="EC" id="1.1.1.262" evidence="4"/>
<keyword evidence="3" id="KW-0520">NAD</keyword>
<evidence type="ECO:0000313" key="4">
    <source>
        <dbReference type="EMBL" id="CDG82501.1"/>
    </source>
</evidence>
<dbReference type="PANTHER" id="PTHR30004">
    <property type="entry name" value="4-HYDROXYTHREONINE-4-PHOSPHATE DEHYDROGENASE"/>
    <property type="match status" value="1"/>
</dbReference>